<dbReference type="InterPro" id="IPR037278">
    <property type="entry name" value="ARFGAP/RecO"/>
</dbReference>
<dbReference type="PROSITE" id="PS50115">
    <property type="entry name" value="ARFGAP"/>
    <property type="match status" value="1"/>
</dbReference>
<protein>
    <recommendedName>
        <fullName evidence="7">Arf-GAP domain-containing protein</fullName>
    </recommendedName>
</protein>
<dbReference type="GO" id="GO:0000139">
    <property type="term" value="C:Golgi membrane"/>
    <property type="evidence" value="ECO:0007669"/>
    <property type="project" value="GOC"/>
</dbReference>
<gene>
    <name evidence="8" type="ORF">BCR43DRAFT_449501</name>
</gene>
<keyword evidence="2" id="KW-0479">Metal-binding</keyword>
<keyword evidence="4" id="KW-0862">Zinc</keyword>
<evidence type="ECO:0000313" key="9">
    <source>
        <dbReference type="Proteomes" id="UP000242180"/>
    </source>
</evidence>
<feature type="region of interest" description="Disordered" evidence="6">
    <location>
        <begin position="369"/>
        <end position="429"/>
    </location>
</feature>
<feature type="compositionally biased region" description="Low complexity" evidence="6">
    <location>
        <begin position="390"/>
        <end position="409"/>
    </location>
</feature>
<evidence type="ECO:0000256" key="1">
    <source>
        <dbReference type="ARBA" id="ARBA00022468"/>
    </source>
</evidence>
<keyword evidence="3 5" id="KW-0863">Zinc-finger</keyword>
<comment type="caution">
    <text evidence="8">The sequence shown here is derived from an EMBL/GenBank/DDBJ whole genome shotgun (WGS) entry which is preliminary data.</text>
</comment>
<evidence type="ECO:0000256" key="3">
    <source>
        <dbReference type="ARBA" id="ARBA00022771"/>
    </source>
</evidence>
<dbReference type="CDD" id="cd08831">
    <property type="entry name" value="ArfGap_ArfGap2_3_like"/>
    <property type="match status" value="1"/>
</dbReference>
<dbReference type="PANTHER" id="PTHR45686">
    <property type="entry name" value="ADP-RIBOSYLATION FACTOR GTPASE ACTIVATING PROTEIN 3, ISOFORM H-RELATED"/>
    <property type="match status" value="1"/>
</dbReference>
<feature type="compositionally biased region" description="Basic and acidic residues" evidence="6">
    <location>
        <begin position="223"/>
        <end position="243"/>
    </location>
</feature>
<evidence type="ECO:0000256" key="2">
    <source>
        <dbReference type="ARBA" id="ARBA00022723"/>
    </source>
</evidence>
<feature type="compositionally biased region" description="Polar residues" evidence="6">
    <location>
        <begin position="177"/>
        <end position="186"/>
    </location>
</feature>
<dbReference type="PRINTS" id="PR00405">
    <property type="entry name" value="REVINTRACTNG"/>
</dbReference>
<dbReference type="InterPro" id="IPR001164">
    <property type="entry name" value="ArfGAP_dom"/>
</dbReference>
<evidence type="ECO:0000256" key="4">
    <source>
        <dbReference type="ARBA" id="ARBA00022833"/>
    </source>
</evidence>
<dbReference type="GO" id="GO:0008270">
    <property type="term" value="F:zinc ion binding"/>
    <property type="evidence" value="ECO:0007669"/>
    <property type="project" value="UniProtKB-KW"/>
</dbReference>
<sequence length="429" mass="48082">MEQQQSMASKAKTAQVFKGLLQSRYNKACFDCHSQRPTWASVTFGIYICNDCASSHRNLGVHISFVKSTTLDAWTEEQLETMQRGGNQNAAKALDRVAHIKDLYSKYTSRPAQQYKQALQQRRSQPVDHTQDSNAAPLIDLQHQQDIDLLGSWEDAIPPPASVTQPSLFDPAPPSNEPTKPSTPSSMPYGRKKKAPFASKVTGIRKAEAGSFNYEEAEAWERQQLEEQENKEKQTAVKEENGWKRFSTAKPEPKAQSKAQPMPMPSRLMYQPEPTELEKPMDEMDEEQDRLGMGRARGLQKSNHTGRQSTPTLREEAEVTYARDRFGNAKAISSDQYFERGDYDPYKAAESSARLANFAGATSISSDQYFERERPADDDLAGGYVRGTGSYRSSRSSSNSNPWSKKLLSAASKGATKLQRALADMERRT</sequence>
<evidence type="ECO:0000313" key="8">
    <source>
        <dbReference type="EMBL" id="ORZ02565.1"/>
    </source>
</evidence>
<dbReference type="Proteomes" id="UP000242180">
    <property type="component" value="Unassembled WGS sequence"/>
</dbReference>
<reference evidence="8 9" key="1">
    <citation type="submission" date="2016-07" db="EMBL/GenBank/DDBJ databases">
        <title>Pervasive Adenine N6-methylation of Active Genes in Fungi.</title>
        <authorList>
            <consortium name="DOE Joint Genome Institute"/>
            <person name="Mondo S.J."/>
            <person name="Dannebaum R.O."/>
            <person name="Kuo R.C."/>
            <person name="Labutti K."/>
            <person name="Haridas S."/>
            <person name="Kuo A."/>
            <person name="Salamov A."/>
            <person name="Ahrendt S.R."/>
            <person name="Lipzen A."/>
            <person name="Sullivan W."/>
            <person name="Andreopoulos W.B."/>
            <person name="Clum A."/>
            <person name="Lindquist E."/>
            <person name="Daum C."/>
            <person name="Ramamoorthy G.K."/>
            <person name="Gryganskyi A."/>
            <person name="Culley D."/>
            <person name="Magnuson J.K."/>
            <person name="James T.Y."/>
            <person name="O'Malley M.A."/>
            <person name="Stajich J.E."/>
            <person name="Spatafora J.W."/>
            <person name="Visel A."/>
            <person name="Grigoriev I.V."/>
        </authorList>
    </citation>
    <scope>NUCLEOTIDE SEQUENCE [LARGE SCALE GENOMIC DNA]</scope>
    <source>
        <strain evidence="8 9">NRRL 2496</strain>
    </source>
</reference>
<dbReference type="Pfam" id="PF01412">
    <property type="entry name" value="ArfGap"/>
    <property type="match status" value="1"/>
</dbReference>
<dbReference type="SUPFAM" id="SSF57863">
    <property type="entry name" value="ArfGap/RecO-like zinc finger"/>
    <property type="match status" value="1"/>
</dbReference>
<keyword evidence="1" id="KW-0343">GTPase activation</keyword>
<feature type="region of interest" description="Disordered" evidence="6">
    <location>
        <begin position="153"/>
        <end position="194"/>
    </location>
</feature>
<proteinExistence type="predicted"/>
<dbReference type="InParanoid" id="A0A1X2HSI7"/>
<dbReference type="OrthoDB" id="983479at2759"/>
<dbReference type="InterPro" id="IPR038508">
    <property type="entry name" value="ArfGAP_dom_sf"/>
</dbReference>
<feature type="compositionally biased region" description="Polar residues" evidence="6">
    <location>
        <begin position="300"/>
        <end position="312"/>
    </location>
</feature>
<evidence type="ECO:0000256" key="5">
    <source>
        <dbReference type="PROSITE-ProRule" id="PRU00288"/>
    </source>
</evidence>
<evidence type="ECO:0000259" key="7">
    <source>
        <dbReference type="PROSITE" id="PS50115"/>
    </source>
</evidence>
<accession>A0A1X2HSI7</accession>
<dbReference type="Gene3D" id="1.10.220.150">
    <property type="entry name" value="Arf GTPase activating protein"/>
    <property type="match status" value="1"/>
</dbReference>
<name>A0A1X2HSI7_SYNRA</name>
<keyword evidence="9" id="KW-1185">Reference proteome</keyword>
<dbReference type="EMBL" id="MCGN01000001">
    <property type="protein sequence ID" value="ORZ02565.1"/>
    <property type="molecule type" value="Genomic_DNA"/>
</dbReference>
<feature type="region of interest" description="Disordered" evidence="6">
    <location>
        <begin position="223"/>
        <end position="315"/>
    </location>
</feature>
<dbReference type="PANTHER" id="PTHR45686:SF4">
    <property type="entry name" value="ADP-RIBOSYLATION FACTOR GTPASE ACTIVATING PROTEIN 3, ISOFORM H"/>
    <property type="match status" value="1"/>
</dbReference>
<organism evidence="8 9">
    <name type="scientific">Syncephalastrum racemosum</name>
    <name type="common">Filamentous fungus</name>
    <dbReference type="NCBI Taxonomy" id="13706"/>
    <lineage>
        <taxon>Eukaryota</taxon>
        <taxon>Fungi</taxon>
        <taxon>Fungi incertae sedis</taxon>
        <taxon>Mucoromycota</taxon>
        <taxon>Mucoromycotina</taxon>
        <taxon>Mucoromycetes</taxon>
        <taxon>Mucorales</taxon>
        <taxon>Syncephalastraceae</taxon>
        <taxon>Syncephalastrum</taxon>
    </lineage>
</organism>
<dbReference type="GO" id="GO:0005096">
    <property type="term" value="F:GTPase activator activity"/>
    <property type="evidence" value="ECO:0007669"/>
    <property type="project" value="UniProtKB-KW"/>
</dbReference>
<dbReference type="GO" id="GO:0048205">
    <property type="term" value="P:COPI coating of Golgi vesicle"/>
    <property type="evidence" value="ECO:0007669"/>
    <property type="project" value="TreeGrafter"/>
</dbReference>
<dbReference type="AlphaFoldDB" id="A0A1X2HSI7"/>
<dbReference type="STRING" id="13706.A0A1X2HSI7"/>
<dbReference type="SMART" id="SM00105">
    <property type="entry name" value="ArfGap"/>
    <property type="match status" value="1"/>
</dbReference>
<evidence type="ECO:0000256" key="6">
    <source>
        <dbReference type="SAM" id="MobiDB-lite"/>
    </source>
</evidence>
<feature type="domain" description="Arf-GAP" evidence="7">
    <location>
        <begin position="14"/>
        <end position="117"/>
    </location>
</feature>